<dbReference type="Proteomes" id="UP000001426">
    <property type="component" value="Chromosome"/>
</dbReference>
<keyword evidence="1" id="KW-0812">Transmembrane</keyword>
<dbReference type="HOGENOM" id="CLU_179993_2_0_5"/>
<reference evidence="3" key="3">
    <citation type="submission" date="2022-12" db="EMBL/GenBank/DDBJ databases">
        <title>Complete genome sequence of Rhodopseudomonas palustris CGA0092 and corrections to the R. palustris CGA009 genome sequence.</title>
        <authorList>
            <person name="Mazny B.R."/>
            <person name="Sheff O.F."/>
            <person name="LaSarre B."/>
            <person name="McKinlay A."/>
            <person name="McKinlay J.B."/>
        </authorList>
    </citation>
    <scope>NUCLEOTIDE SEQUENCE</scope>
    <source>
        <strain evidence="3">CGA009</strain>
    </source>
</reference>
<name>Q6N833_RHOPA</name>
<sequence>MRVINILTLLLIIVGGLNWGLVGLFDFDLVSALLGNGSAETATSSTAARIVYILVAISAVYQIVSLSRLVAARDSVLGTNTTY</sequence>
<dbReference type="EMBL" id="BX572599">
    <property type="protein sequence ID" value="CAE27512.1"/>
    <property type="molecule type" value="Genomic_DNA"/>
</dbReference>
<proteinExistence type="predicted"/>
<dbReference type="RefSeq" id="WP_011157626.1">
    <property type="nucleotide sequence ID" value="NZ_CP116810.1"/>
</dbReference>
<dbReference type="GeneID" id="66893117"/>
<feature type="transmembrane region" description="Helical" evidence="1">
    <location>
        <begin position="47"/>
        <end position="64"/>
    </location>
</feature>
<dbReference type="EMBL" id="CP116810">
    <property type="protein sequence ID" value="WCL92222.1"/>
    <property type="molecule type" value="Genomic_DNA"/>
</dbReference>
<dbReference type="Pfam" id="PF04070">
    <property type="entry name" value="DUF378"/>
    <property type="match status" value="1"/>
</dbReference>
<organism evidence="2">
    <name type="scientific">Rhodopseudomonas palustris (strain ATCC BAA-98 / CGA009)</name>
    <dbReference type="NCBI Taxonomy" id="258594"/>
    <lineage>
        <taxon>Bacteria</taxon>
        <taxon>Pseudomonadati</taxon>
        <taxon>Pseudomonadota</taxon>
        <taxon>Alphaproteobacteria</taxon>
        <taxon>Hyphomicrobiales</taxon>
        <taxon>Nitrobacteraceae</taxon>
        <taxon>Rhodopseudomonas</taxon>
    </lineage>
</organism>
<dbReference type="PANTHER" id="PTHR37304:SF1">
    <property type="entry name" value="MEMBRANE PROTEIN"/>
    <property type="match status" value="1"/>
</dbReference>
<dbReference type="InterPro" id="IPR007211">
    <property type="entry name" value="DUF378"/>
</dbReference>
<feature type="transmembrane region" description="Helical" evidence="1">
    <location>
        <begin position="7"/>
        <end position="27"/>
    </location>
</feature>
<keyword evidence="1" id="KW-0472">Membrane</keyword>
<dbReference type="STRING" id="258594.RPA2071"/>
<reference evidence="3" key="1">
    <citation type="submission" date="2003-07" db="EMBL/GenBank/DDBJ databases">
        <authorList>
            <consortium name="Rhodopseudomonas genome consortium"/>
            <person name="Larimer F."/>
            <person name="Harwood C."/>
        </authorList>
    </citation>
    <scope>NUCLEOTIDE SEQUENCE</scope>
    <source>
        <strain evidence="3">CGA009</strain>
    </source>
</reference>
<accession>Q6N833</accession>
<gene>
    <name evidence="2" type="ordered locus">RPA2071</name>
    <name evidence="3" type="ORF">TX73_010675</name>
</gene>
<dbReference type="PANTHER" id="PTHR37304">
    <property type="entry name" value="MEMBRANE PROTEIN-RELATED"/>
    <property type="match status" value="1"/>
</dbReference>
<evidence type="ECO:0000256" key="1">
    <source>
        <dbReference type="SAM" id="Phobius"/>
    </source>
</evidence>
<evidence type="ECO:0000313" key="4">
    <source>
        <dbReference type="Proteomes" id="UP000001426"/>
    </source>
</evidence>
<protein>
    <submittedName>
        <fullName evidence="3">DUF378 domain-containing protein</fullName>
    </submittedName>
</protein>
<dbReference type="eggNOG" id="COG2155">
    <property type="taxonomic scope" value="Bacteria"/>
</dbReference>
<reference evidence="2 4" key="2">
    <citation type="journal article" date="2004" name="Nat. Biotechnol.">
        <title>Complete genome sequence of the metabolically versatile photosynthetic bacterium Rhodopseudomonas palustris.</title>
        <authorList>
            <person name="Larimer F.W."/>
            <person name="Chain P."/>
            <person name="Hauser L."/>
            <person name="Lamerdin J."/>
            <person name="Malfatti S."/>
            <person name="Do L."/>
            <person name="Land M.L."/>
            <person name="Pelletier D.A."/>
            <person name="Beatty J.T."/>
            <person name="Lang A.S."/>
            <person name="Tabita F.R."/>
            <person name="Gibson J.L."/>
            <person name="Hanson T.E."/>
            <person name="Bobst C."/>
            <person name="Torres J.L."/>
            <person name="Peres C."/>
            <person name="Harrison F.H."/>
            <person name="Gibson J."/>
            <person name="Harwood C.S."/>
        </authorList>
    </citation>
    <scope>NUCLEOTIDE SEQUENCE [LARGE SCALE GENOMIC DNA]</scope>
    <source>
        <strain evidence="4">ATCC BAA-98 / CGA009</strain>
        <strain evidence="2">CGA009</strain>
    </source>
</reference>
<dbReference type="KEGG" id="rpa:TX73_010675"/>
<keyword evidence="1" id="KW-1133">Transmembrane helix</keyword>
<evidence type="ECO:0000313" key="3">
    <source>
        <dbReference type="EMBL" id="WCL92222.1"/>
    </source>
</evidence>
<evidence type="ECO:0000313" key="2">
    <source>
        <dbReference type="EMBL" id="CAE27512.1"/>
    </source>
</evidence>
<dbReference type="AlphaFoldDB" id="Q6N833"/>
<keyword evidence="4" id="KW-1185">Reference proteome</keyword>